<sequence length="92" mass="10076">MASDLQPNAAGCQSFESNVFRHADALDPATESRLRLAEEARRTTAVAKTQAKDSTSRWFFGEAQDDVEESGSETDGEFRMFAGEDGAMPLEQ</sequence>
<reference evidence="2 3" key="1">
    <citation type="submission" date="2016-02" db="EMBL/GenBank/DDBJ databases">
        <title>Genome analysis of coral dinoflagellate symbionts highlights evolutionary adaptations to a symbiotic lifestyle.</title>
        <authorList>
            <person name="Aranda M."/>
            <person name="Li Y."/>
            <person name="Liew Y.J."/>
            <person name="Baumgarten S."/>
            <person name="Simakov O."/>
            <person name="Wilson M."/>
            <person name="Piel J."/>
            <person name="Ashoor H."/>
            <person name="Bougouffa S."/>
            <person name="Bajic V.B."/>
            <person name="Ryu T."/>
            <person name="Ravasi T."/>
            <person name="Bayer T."/>
            <person name="Micklem G."/>
            <person name="Kim H."/>
            <person name="Bhak J."/>
            <person name="Lajeunesse T.C."/>
            <person name="Voolstra C.R."/>
        </authorList>
    </citation>
    <scope>NUCLEOTIDE SEQUENCE [LARGE SCALE GENOMIC DNA]</scope>
    <source>
        <strain evidence="2 3">CCMP2467</strain>
    </source>
</reference>
<name>A0A1Q9CHA0_SYMMI</name>
<dbReference type="AlphaFoldDB" id="A0A1Q9CHA0"/>
<comment type="caution">
    <text evidence="2">The sequence shown here is derived from an EMBL/GenBank/DDBJ whole genome shotgun (WGS) entry which is preliminary data.</text>
</comment>
<feature type="compositionally biased region" description="Acidic residues" evidence="1">
    <location>
        <begin position="64"/>
        <end position="75"/>
    </location>
</feature>
<evidence type="ECO:0000256" key="1">
    <source>
        <dbReference type="SAM" id="MobiDB-lite"/>
    </source>
</evidence>
<organism evidence="2 3">
    <name type="scientific">Symbiodinium microadriaticum</name>
    <name type="common">Dinoflagellate</name>
    <name type="synonym">Zooxanthella microadriatica</name>
    <dbReference type="NCBI Taxonomy" id="2951"/>
    <lineage>
        <taxon>Eukaryota</taxon>
        <taxon>Sar</taxon>
        <taxon>Alveolata</taxon>
        <taxon>Dinophyceae</taxon>
        <taxon>Suessiales</taxon>
        <taxon>Symbiodiniaceae</taxon>
        <taxon>Symbiodinium</taxon>
    </lineage>
</organism>
<dbReference type="Proteomes" id="UP000186817">
    <property type="component" value="Unassembled WGS sequence"/>
</dbReference>
<evidence type="ECO:0000313" key="3">
    <source>
        <dbReference type="Proteomes" id="UP000186817"/>
    </source>
</evidence>
<keyword evidence="3" id="KW-1185">Reference proteome</keyword>
<dbReference type="EMBL" id="LSRX01001205">
    <property type="protein sequence ID" value="OLP82313.1"/>
    <property type="molecule type" value="Genomic_DNA"/>
</dbReference>
<gene>
    <name evidence="2" type="ORF">AK812_SmicGene37041</name>
</gene>
<feature type="region of interest" description="Disordered" evidence="1">
    <location>
        <begin position="64"/>
        <end position="92"/>
    </location>
</feature>
<evidence type="ECO:0000313" key="2">
    <source>
        <dbReference type="EMBL" id="OLP82313.1"/>
    </source>
</evidence>
<protein>
    <submittedName>
        <fullName evidence="2">Uncharacterized protein</fullName>
    </submittedName>
</protein>
<accession>A0A1Q9CHA0</accession>
<proteinExistence type="predicted"/>